<dbReference type="OrthoDB" id="3679349at2"/>
<dbReference type="EMBL" id="SMFZ01000001">
    <property type="protein sequence ID" value="TCK27780.1"/>
    <property type="molecule type" value="Genomic_DNA"/>
</dbReference>
<proteinExistence type="inferred from homology"/>
<evidence type="ECO:0000313" key="5">
    <source>
        <dbReference type="EMBL" id="TCK27780.1"/>
    </source>
</evidence>
<gene>
    <name evidence="5" type="ORF">EV378_3659</name>
</gene>
<dbReference type="AlphaFoldDB" id="A0A4R1I375"/>
<dbReference type="Proteomes" id="UP000295560">
    <property type="component" value="Unassembled WGS sequence"/>
</dbReference>
<organism evidence="5 6">
    <name type="scientific">Pseudonocardia endophytica</name>
    <dbReference type="NCBI Taxonomy" id="401976"/>
    <lineage>
        <taxon>Bacteria</taxon>
        <taxon>Bacillati</taxon>
        <taxon>Actinomycetota</taxon>
        <taxon>Actinomycetes</taxon>
        <taxon>Pseudonocardiales</taxon>
        <taxon>Pseudonocardiaceae</taxon>
        <taxon>Pseudonocardia</taxon>
    </lineage>
</organism>
<dbReference type="RefSeq" id="WP_132426963.1">
    <property type="nucleotide sequence ID" value="NZ_SMFZ01000001.1"/>
</dbReference>
<evidence type="ECO:0000256" key="2">
    <source>
        <dbReference type="ARBA" id="ARBA00006411"/>
    </source>
</evidence>
<keyword evidence="3" id="KW-0963">Cytoplasm</keyword>
<name>A0A4R1I375_PSEEN</name>
<comment type="similarity">
    <text evidence="2">Belongs to the EspG family.</text>
</comment>
<evidence type="ECO:0000313" key="6">
    <source>
        <dbReference type="Proteomes" id="UP000295560"/>
    </source>
</evidence>
<dbReference type="InterPro" id="IPR025734">
    <property type="entry name" value="EspG"/>
</dbReference>
<protein>
    <submittedName>
        <fullName evidence="5">ESAT-6 protein secretion system EspG family protein</fullName>
    </submittedName>
</protein>
<accession>A0A4R1I375</accession>
<dbReference type="Pfam" id="PF14011">
    <property type="entry name" value="ESX-1_EspG"/>
    <property type="match status" value="1"/>
</dbReference>
<keyword evidence="6" id="KW-1185">Reference proteome</keyword>
<evidence type="ECO:0000256" key="3">
    <source>
        <dbReference type="ARBA" id="ARBA00022490"/>
    </source>
</evidence>
<evidence type="ECO:0000256" key="4">
    <source>
        <dbReference type="ARBA" id="ARBA00023186"/>
    </source>
</evidence>
<keyword evidence="4" id="KW-0143">Chaperone</keyword>
<evidence type="ECO:0000256" key="1">
    <source>
        <dbReference type="ARBA" id="ARBA00004496"/>
    </source>
</evidence>
<sequence>MAVDWARSVVLSVDEFDVAWELLDLGDTPAALELRRRGRTYAERDRIVAGAIGTLRARGLVRGSAPVPALAADLTTLAGAGTVRDLVVSAPVRLAAVAATEDPNCVLAARLDQRVALARIAPGRASAELVGLIGAVRPGHGPAVRIPADVLSDAAAASDGDRDRFTSELMRRGVDGPDAVAVLRMGELTGAGQLGATHLGRRATHPLLVHVTDHGVYRQRRVPRAGVETVVEAGPVDAAALTHELDELVAGAGPGAR</sequence>
<comment type="subcellular location">
    <subcellularLocation>
        <location evidence="1">Cytoplasm</location>
    </subcellularLocation>
</comment>
<reference evidence="5 6" key="1">
    <citation type="submission" date="2019-03" db="EMBL/GenBank/DDBJ databases">
        <title>Sequencing the genomes of 1000 actinobacteria strains.</title>
        <authorList>
            <person name="Klenk H.-P."/>
        </authorList>
    </citation>
    <scope>NUCLEOTIDE SEQUENCE [LARGE SCALE GENOMIC DNA]</scope>
    <source>
        <strain evidence="5 6">DSM 44969</strain>
    </source>
</reference>
<comment type="caution">
    <text evidence="5">The sequence shown here is derived from an EMBL/GenBank/DDBJ whole genome shotgun (WGS) entry which is preliminary data.</text>
</comment>